<dbReference type="Pfam" id="PF01119">
    <property type="entry name" value="DNA_mis_repair"/>
    <property type="match status" value="1"/>
</dbReference>
<name>T1A2V5_9ZZZZ</name>
<proteinExistence type="predicted"/>
<dbReference type="InterPro" id="IPR037198">
    <property type="entry name" value="MutL_C_sf"/>
</dbReference>
<dbReference type="SMART" id="SM00853">
    <property type="entry name" value="MutL_C"/>
    <property type="match status" value="1"/>
</dbReference>
<protein>
    <submittedName>
        <fullName evidence="2">DNA mismatch repair protein MutL</fullName>
    </submittedName>
</protein>
<gene>
    <name evidence="2" type="ORF">B1A_13151</name>
</gene>
<dbReference type="Gene3D" id="3.30.1370.100">
    <property type="entry name" value="MutL, C-terminal domain, regulatory subdomain"/>
    <property type="match status" value="1"/>
</dbReference>
<evidence type="ECO:0000313" key="2">
    <source>
        <dbReference type="EMBL" id="EQD51203.1"/>
    </source>
</evidence>
<dbReference type="PANTHER" id="PTHR10073:SF12">
    <property type="entry name" value="DNA MISMATCH REPAIR PROTEIN MLH1"/>
    <property type="match status" value="1"/>
</dbReference>
<reference evidence="2" key="1">
    <citation type="submission" date="2013-08" db="EMBL/GenBank/DDBJ databases">
        <authorList>
            <person name="Mendez C."/>
            <person name="Richter M."/>
            <person name="Ferrer M."/>
            <person name="Sanchez J."/>
        </authorList>
    </citation>
    <scope>NUCLEOTIDE SEQUENCE</scope>
</reference>
<dbReference type="InterPro" id="IPR014790">
    <property type="entry name" value="MutL_C"/>
</dbReference>
<dbReference type="EMBL" id="AUZX01009610">
    <property type="protein sequence ID" value="EQD51203.1"/>
    <property type="molecule type" value="Genomic_DNA"/>
</dbReference>
<dbReference type="GO" id="GO:0032300">
    <property type="term" value="C:mismatch repair complex"/>
    <property type="evidence" value="ECO:0007669"/>
    <property type="project" value="InterPro"/>
</dbReference>
<sequence>PTGRYPIVVLNLTCDPAAVDVNVHPTKREVRLLGEGRFFELVQRSCWTALQASRPASLTLRGQPAPERGGFAGTFAQGLPPPLPAGLLHDELAVTVGAGEPDLRLRDAAQWRYLGQAHNRYLVVETGSGLALLDQHAAHEKVLYGRFLAKLSAASAVGLPAQGLLAPSLIEVPPQLLDVLEVAQSSIAQLGFEVEAFGDRTVRCTAVPLGFPISELEATLVETLAAWQERGLTEDDRRHRLAASLACHSAVRFGDP</sequence>
<dbReference type="InterPro" id="IPR013507">
    <property type="entry name" value="DNA_mismatch_S5_2-like"/>
</dbReference>
<dbReference type="CDD" id="cd00782">
    <property type="entry name" value="MutL_Trans"/>
    <property type="match status" value="1"/>
</dbReference>
<comment type="caution">
    <text evidence="2">The sequence shown here is derived from an EMBL/GenBank/DDBJ whole genome shotgun (WGS) entry which is preliminary data.</text>
</comment>
<feature type="domain" description="MutL C-terminal dimerisation" evidence="1">
    <location>
        <begin position="113"/>
        <end position="256"/>
    </location>
</feature>
<reference evidence="2" key="2">
    <citation type="journal article" date="2014" name="ISME J.">
        <title>Microbial stratification in low pH oxic and suboxic macroscopic growths along an acid mine drainage.</title>
        <authorList>
            <person name="Mendez-Garcia C."/>
            <person name="Mesa V."/>
            <person name="Sprenger R.R."/>
            <person name="Richter M."/>
            <person name="Diez M.S."/>
            <person name="Solano J."/>
            <person name="Bargiela R."/>
            <person name="Golyshina O.V."/>
            <person name="Manteca A."/>
            <person name="Ramos J.L."/>
            <person name="Gallego J.R."/>
            <person name="Llorente I."/>
            <person name="Martins Dos Santos V.A."/>
            <person name="Jensen O.N."/>
            <person name="Pelaez A.I."/>
            <person name="Sanchez J."/>
            <person name="Ferrer M."/>
        </authorList>
    </citation>
    <scope>NUCLEOTIDE SEQUENCE</scope>
</reference>
<dbReference type="InterPro" id="IPR038973">
    <property type="entry name" value="MutL/Mlh/Pms-like"/>
</dbReference>
<accession>T1A2V5</accession>
<evidence type="ECO:0000259" key="1">
    <source>
        <dbReference type="SMART" id="SM00853"/>
    </source>
</evidence>
<dbReference type="GO" id="GO:0030983">
    <property type="term" value="F:mismatched DNA binding"/>
    <property type="evidence" value="ECO:0007669"/>
    <property type="project" value="InterPro"/>
</dbReference>
<dbReference type="Gene3D" id="3.30.230.10">
    <property type="match status" value="1"/>
</dbReference>
<dbReference type="SUPFAM" id="SSF118116">
    <property type="entry name" value="DNA mismatch repair protein MutL"/>
    <property type="match status" value="1"/>
</dbReference>
<dbReference type="SUPFAM" id="SSF54211">
    <property type="entry name" value="Ribosomal protein S5 domain 2-like"/>
    <property type="match status" value="1"/>
</dbReference>
<dbReference type="PANTHER" id="PTHR10073">
    <property type="entry name" value="DNA MISMATCH REPAIR PROTEIN MLH, PMS, MUTL"/>
    <property type="match status" value="1"/>
</dbReference>
<dbReference type="InterPro" id="IPR042121">
    <property type="entry name" value="MutL_C_regsub"/>
</dbReference>
<organism evidence="2">
    <name type="scientific">mine drainage metagenome</name>
    <dbReference type="NCBI Taxonomy" id="410659"/>
    <lineage>
        <taxon>unclassified sequences</taxon>
        <taxon>metagenomes</taxon>
        <taxon>ecological metagenomes</taxon>
    </lineage>
</organism>
<feature type="non-terminal residue" evidence="2">
    <location>
        <position position="1"/>
    </location>
</feature>
<dbReference type="InterPro" id="IPR014721">
    <property type="entry name" value="Ribsml_uS5_D2-typ_fold_subgr"/>
</dbReference>
<dbReference type="AlphaFoldDB" id="T1A2V5"/>
<dbReference type="GO" id="GO:0005524">
    <property type="term" value="F:ATP binding"/>
    <property type="evidence" value="ECO:0007669"/>
    <property type="project" value="InterPro"/>
</dbReference>
<feature type="non-terminal residue" evidence="2">
    <location>
        <position position="256"/>
    </location>
</feature>
<dbReference type="GO" id="GO:0006298">
    <property type="term" value="P:mismatch repair"/>
    <property type="evidence" value="ECO:0007669"/>
    <property type="project" value="InterPro"/>
</dbReference>
<dbReference type="Pfam" id="PF08676">
    <property type="entry name" value="MutL_C"/>
    <property type="match status" value="1"/>
</dbReference>
<dbReference type="InterPro" id="IPR020568">
    <property type="entry name" value="Ribosomal_Su5_D2-typ_SF"/>
</dbReference>
<dbReference type="GO" id="GO:0016887">
    <property type="term" value="F:ATP hydrolysis activity"/>
    <property type="evidence" value="ECO:0007669"/>
    <property type="project" value="InterPro"/>
</dbReference>
<dbReference type="GO" id="GO:0140664">
    <property type="term" value="F:ATP-dependent DNA damage sensor activity"/>
    <property type="evidence" value="ECO:0007669"/>
    <property type="project" value="InterPro"/>
</dbReference>